<dbReference type="RefSeq" id="WP_345863887.1">
    <property type="nucleotide sequence ID" value="NZ_JBDIMF010000002.1"/>
</dbReference>
<organism evidence="2 3">
    <name type="scientific">Sphingomonas qilianensis</name>
    <dbReference type="NCBI Taxonomy" id="1736690"/>
    <lineage>
        <taxon>Bacteria</taxon>
        <taxon>Pseudomonadati</taxon>
        <taxon>Pseudomonadota</taxon>
        <taxon>Alphaproteobacteria</taxon>
        <taxon>Sphingomonadales</taxon>
        <taxon>Sphingomonadaceae</taxon>
        <taxon>Sphingomonas</taxon>
    </lineage>
</organism>
<name>A0ABU9XTH7_9SPHN</name>
<dbReference type="InterPro" id="IPR014710">
    <property type="entry name" value="RmlC-like_jellyroll"/>
</dbReference>
<reference evidence="2 3" key="1">
    <citation type="submission" date="2024-05" db="EMBL/GenBank/DDBJ databases">
        <authorList>
            <person name="Liu Q."/>
            <person name="Xin Y.-H."/>
        </authorList>
    </citation>
    <scope>NUCLEOTIDE SEQUENCE [LARGE SCALE GENOMIC DNA]</scope>
    <source>
        <strain evidence="2 3">CGMCC 1.15349</strain>
    </source>
</reference>
<keyword evidence="3" id="KW-1185">Reference proteome</keyword>
<sequence>MNAASPPFPGGMQRYKRTPLFSEETVPVGLRRDHATKDGTWGLIEVESGRLLYSITDPRRLPTERVLTPDDPPGVIEPTILHHVTPVGPVSFYVSFWR</sequence>
<dbReference type="Pfam" id="PF09313">
    <property type="entry name" value="TehB-like"/>
    <property type="match status" value="1"/>
</dbReference>
<evidence type="ECO:0000313" key="3">
    <source>
        <dbReference type="Proteomes" id="UP001404104"/>
    </source>
</evidence>
<dbReference type="Proteomes" id="UP001404104">
    <property type="component" value="Unassembled WGS sequence"/>
</dbReference>
<evidence type="ECO:0000313" key="2">
    <source>
        <dbReference type="EMBL" id="MEN2786086.1"/>
    </source>
</evidence>
<comment type="caution">
    <text evidence="2">The sequence shown here is derived from an EMBL/GenBank/DDBJ whole genome shotgun (WGS) entry which is preliminary data.</text>
</comment>
<dbReference type="EMBL" id="JBDIMF010000002">
    <property type="protein sequence ID" value="MEN2786086.1"/>
    <property type="molecule type" value="Genomic_DNA"/>
</dbReference>
<accession>A0ABU9XTH7</accession>
<proteinExistence type="predicted"/>
<dbReference type="SUPFAM" id="SSF51197">
    <property type="entry name" value="Clavaminate synthase-like"/>
    <property type="match status" value="1"/>
</dbReference>
<dbReference type="InterPro" id="IPR015392">
    <property type="entry name" value="TehB/YeaR-like_dom"/>
</dbReference>
<gene>
    <name evidence="2" type="ORF">ABC969_06570</name>
</gene>
<feature type="domain" description="TehB/YeaR-like" evidence="1">
    <location>
        <begin position="16"/>
        <end position="94"/>
    </location>
</feature>
<evidence type="ECO:0000259" key="1">
    <source>
        <dbReference type="Pfam" id="PF09313"/>
    </source>
</evidence>
<dbReference type="Gene3D" id="2.60.120.10">
    <property type="entry name" value="Jelly Rolls"/>
    <property type="match status" value="1"/>
</dbReference>
<protein>
    <submittedName>
        <fullName evidence="2">DUF1971 domain-containing protein</fullName>
    </submittedName>
</protein>